<sequence>MNNRRIALLPIAVLAVVGCTPEEPQVEVSTPVAVSPSVVTTASETQTAAPVSPSAAAASESDASAEESVSPEPSAPAIELSNGWETSTISIKTPADAAQLGAGFEGVAEMVDALVSDGECPLEEFTVDRIHPDGYLLGNVMSKCGSGPGLFAESDGVWMQVVGFDGVVMCDDLAAVGAPRGLNYPCSTQADGSGEIDY</sequence>
<reference evidence="2" key="1">
    <citation type="journal article" date="2021" name="PeerJ">
        <title>Extensive microbial diversity within the chicken gut microbiome revealed by metagenomics and culture.</title>
        <authorList>
            <person name="Gilroy R."/>
            <person name="Ravi A."/>
            <person name="Getino M."/>
            <person name="Pursley I."/>
            <person name="Horton D.L."/>
            <person name="Alikhan N.F."/>
            <person name="Baker D."/>
            <person name="Gharbi K."/>
            <person name="Hall N."/>
            <person name="Watson M."/>
            <person name="Adriaenssens E.M."/>
            <person name="Foster-Nyarko E."/>
            <person name="Jarju S."/>
            <person name="Secka A."/>
            <person name="Antonio M."/>
            <person name="Oren A."/>
            <person name="Chaudhuri R.R."/>
            <person name="La Ragione R."/>
            <person name="Hildebrand F."/>
            <person name="Pallen M.J."/>
        </authorList>
    </citation>
    <scope>NUCLEOTIDE SEQUENCE</scope>
    <source>
        <strain evidence="2">ChiGjej3B3-7470</strain>
    </source>
</reference>
<reference evidence="2" key="2">
    <citation type="submission" date="2021-09" db="EMBL/GenBank/DDBJ databases">
        <authorList>
            <person name="Gilroy R."/>
        </authorList>
    </citation>
    <scope>NUCLEOTIDE SEQUENCE</scope>
    <source>
        <strain evidence="2">ChiGjej3B3-7470</strain>
    </source>
</reference>
<feature type="compositionally biased region" description="Low complexity" evidence="1">
    <location>
        <begin position="43"/>
        <end position="77"/>
    </location>
</feature>
<gene>
    <name evidence="2" type="ORF">K8V15_06230</name>
</gene>
<dbReference type="PROSITE" id="PS51257">
    <property type="entry name" value="PROKAR_LIPOPROTEIN"/>
    <property type="match status" value="1"/>
</dbReference>
<name>A0A921JQQ1_9ACTN</name>
<dbReference type="EMBL" id="DYZF01000157">
    <property type="protein sequence ID" value="HJE51560.1"/>
    <property type="molecule type" value="Genomic_DNA"/>
</dbReference>
<dbReference type="Proteomes" id="UP000712713">
    <property type="component" value="Unassembled WGS sequence"/>
</dbReference>
<dbReference type="AlphaFoldDB" id="A0A921JQQ1"/>
<evidence type="ECO:0000313" key="2">
    <source>
        <dbReference type="EMBL" id="HJE51560.1"/>
    </source>
</evidence>
<protein>
    <submittedName>
        <fullName evidence="2">Uncharacterized protein</fullName>
    </submittedName>
</protein>
<evidence type="ECO:0000256" key="1">
    <source>
        <dbReference type="SAM" id="MobiDB-lite"/>
    </source>
</evidence>
<organism evidence="2 3">
    <name type="scientific">Tessaracoccus flavescens</name>
    <dbReference type="NCBI Taxonomy" id="399497"/>
    <lineage>
        <taxon>Bacteria</taxon>
        <taxon>Bacillati</taxon>
        <taxon>Actinomycetota</taxon>
        <taxon>Actinomycetes</taxon>
        <taxon>Propionibacteriales</taxon>
        <taxon>Propionibacteriaceae</taxon>
        <taxon>Tessaracoccus</taxon>
    </lineage>
</organism>
<comment type="caution">
    <text evidence="2">The sequence shown here is derived from an EMBL/GenBank/DDBJ whole genome shotgun (WGS) entry which is preliminary data.</text>
</comment>
<proteinExistence type="predicted"/>
<evidence type="ECO:0000313" key="3">
    <source>
        <dbReference type="Proteomes" id="UP000712713"/>
    </source>
</evidence>
<accession>A0A921JQQ1</accession>
<feature type="region of interest" description="Disordered" evidence="1">
    <location>
        <begin position="43"/>
        <end position="81"/>
    </location>
</feature>